<evidence type="ECO:0000313" key="1">
    <source>
        <dbReference type="EMBL" id="MDT0543593.1"/>
    </source>
</evidence>
<dbReference type="RefSeq" id="WP_311724003.1">
    <property type="nucleotide sequence ID" value="NZ_JAVRFD010000005.1"/>
</dbReference>
<evidence type="ECO:0000313" key="2">
    <source>
        <dbReference type="Proteomes" id="UP001180754"/>
    </source>
</evidence>
<organism evidence="1 2">
    <name type="scientific">Streptomyces lonegramiae</name>
    <dbReference type="NCBI Taxonomy" id="3075524"/>
    <lineage>
        <taxon>Bacteria</taxon>
        <taxon>Bacillati</taxon>
        <taxon>Actinomycetota</taxon>
        <taxon>Actinomycetes</taxon>
        <taxon>Kitasatosporales</taxon>
        <taxon>Streptomycetaceae</taxon>
        <taxon>Streptomyces</taxon>
    </lineage>
</organism>
<gene>
    <name evidence="1" type="ORF">RND15_12820</name>
</gene>
<keyword evidence="2" id="KW-1185">Reference proteome</keyword>
<dbReference type="Proteomes" id="UP001180754">
    <property type="component" value="Unassembled WGS sequence"/>
</dbReference>
<sequence>MISSEIEGISEADWDCLAATIGRPVGEVKEALESVDESSEPFVVPLELLKKEYEIPLIPGVLAFKLSAEFTGGDDWKASVTFKILVFGEECYSQKFVDFSKEKQVVHIKPGTFLFHADLEFGFYGENYCFGLHGEVKVIGLEKKEFRFDDVFCIY</sequence>
<comment type="caution">
    <text evidence="1">The sequence shown here is derived from an EMBL/GenBank/DDBJ whole genome shotgun (WGS) entry which is preliminary data.</text>
</comment>
<accession>A0ABU2XCF0</accession>
<dbReference type="EMBL" id="JAVRFD010000005">
    <property type="protein sequence ID" value="MDT0543593.1"/>
    <property type="molecule type" value="Genomic_DNA"/>
</dbReference>
<name>A0ABU2XCF0_9ACTN</name>
<proteinExistence type="predicted"/>
<protein>
    <submittedName>
        <fullName evidence="1">Uncharacterized protein</fullName>
    </submittedName>
</protein>
<reference evidence="1" key="1">
    <citation type="submission" date="2024-05" db="EMBL/GenBank/DDBJ databases">
        <title>30 novel species of actinomycetes from the DSMZ collection.</title>
        <authorList>
            <person name="Nouioui I."/>
        </authorList>
    </citation>
    <scope>NUCLEOTIDE SEQUENCE</scope>
    <source>
        <strain evidence="1">DSM 41529</strain>
    </source>
</reference>